<feature type="compositionally biased region" description="Basic and acidic residues" evidence="1">
    <location>
        <begin position="152"/>
        <end position="171"/>
    </location>
</feature>
<protein>
    <recommendedName>
        <fullName evidence="4">Caspase domain-containing protein</fullName>
    </recommendedName>
</protein>
<dbReference type="RefSeq" id="WP_394470789.1">
    <property type="nucleotide sequence ID" value="NZ_JBIGHY010000004.1"/>
</dbReference>
<organism evidence="2 3">
    <name type="scientific">Pelomonas dachongensis</name>
    <dbReference type="NCBI Taxonomy" id="3299029"/>
    <lineage>
        <taxon>Bacteria</taxon>
        <taxon>Pseudomonadati</taxon>
        <taxon>Pseudomonadota</taxon>
        <taxon>Betaproteobacteria</taxon>
        <taxon>Burkholderiales</taxon>
        <taxon>Sphaerotilaceae</taxon>
        <taxon>Roseateles</taxon>
    </lineage>
</organism>
<accession>A0ABW7EQ14</accession>
<name>A0ABW7EQ14_9BURK</name>
<gene>
    <name evidence="2" type="ORF">ACG02S_12475</name>
</gene>
<feature type="region of interest" description="Disordered" evidence="1">
    <location>
        <begin position="146"/>
        <end position="171"/>
    </location>
</feature>
<sequence length="171" mass="18100">MASWIRDVDAGEFALIIDACHSDASVASPGFRPGPLGTRGLGQLAYDKGTRILAASQAEDVAAEDPSLKHGLLTFALMQGGLASSRADFKPADKSISLEELLAYGRSACRCSSKSSAAASGPAPMGFERQRISACRQPIVGCSGQGYSTSRGVEKGRRWVRQRDGRPNRTL</sequence>
<proteinExistence type="predicted"/>
<dbReference type="EMBL" id="JBIGHY010000004">
    <property type="protein sequence ID" value="MFG6414713.1"/>
    <property type="molecule type" value="Genomic_DNA"/>
</dbReference>
<keyword evidence="3" id="KW-1185">Reference proteome</keyword>
<dbReference type="Proteomes" id="UP001606300">
    <property type="component" value="Unassembled WGS sequence"/>
</dbReference>
<evidence type="ECO:0008006" key="4">
    <source>
        <dbReference type="Google" id="ProtNLM"/>
    </source>
</evidence>
<evidence type="ECO:0000256" key="1">
    <source>
        <dbReference type="SAM" id="MobiDB-lite"/>
    </source>
</evidence>
<evidence type="ECO:0000313" key="2">
    <source>
        <dbReference type="EMBL" id="MFG6414713.1"/>
    </source>
</evidence>
<reference evidence="2 3" key="1">
    <citation type="submission" date="2024-09" db="EMBL/GenBank/DDBJ databases">
        <title>Novel species of the genus Pelomonas and Roseateles isolated from streams.</title>
        <authorList>
            <person name="Lu H."/>
        </authorList>
    </citation>
    <scope>NUCLEOTIDE SEQUENCE [LARGE SCALE GENOMIC DNA]</scope>
    <source>
        <strain evidence="2 3">DC23W</strain>
    </source>
</reference>
<evidence type="ECO:0000313" key="3">
    <source>
        <dbReference type="Proteomes" id="UP001606300"/>
    </source>
</evidence>
<comment type="caution">
    <text evidence="2">The sequence shown here is derived from an EMBL/GenBank/DDBJ whole genome shotgun (WGS) entry which is preliminary data.</text>
</comment>